<protein>
    <submittedName>
        <fullName evidence="2">Uncharacterized protein</fullName>
    </submittedName>
</protein>
<dbReference type="RefSeq" id="WP_006871263.1">
    <property type="nucleotide sequence ID" value="NZ_JH413828.1"/>
</dbReference>
<reference evidence="2 3" key="1">
    <citation type="journal article" date="2011" name="BMC Genomics">
        <title>Insight into cross-talk between intra-amoebal pathogens.</title>
        <authorList>
            <person name="Gimenez G."/>
            <person name="Bertelli C."/>
            <person name="Moliner C."/>
            <person name="Robert C."/>
            <person name="Raoult D."/>
            <person name="Fournier P.E."/>
            <person name="Greub G."/>
        </authorList>
    </citation>
    <scope>NUCLEOTIDE SEQUENCE [LARGE SCALE GENOMIC DNA]</scope>
    <source>
        <strain evidence="2 3">LLAP12</strain>
    </source>
</reference>
<keyword evidence="1" id="KW-0732">Signal</keyword>
<evidence type="ECO:0000256" key="1">
    <source>
        <dbReference type="SAM" id="SignalP"/>
    </source>
</evidence>
<keyword evidence="3" id="KW-1185">Reference proteome</keyword>
<dbReference type="OrthoDB" id="5639154at2"/>
<name>G9EQ08_9GAMM</name>
<dbReference type="Proteomes" id="UP000002770">
    <property type="component" value="Unassembled WGS sequence"/>
</dbReference>
<dbReference type="STRING" id="658187.LDG_7351"/>
<organism evidence="2 3">
    <name type="scientific">Legionella drancourtii LLAP12</name>
    <dbReference type="NCBI Taxonomy" id="658187"/>
    <lineage>
        <taxon>Bacteria</taxon>
        <taxon>Pseudomonadati</taxon>
        <taxon>Pseudomonadota</taxon>
        <taxon>Gammaproteobacteria</taxon>
        <taxon>Legionellales</taxon>
        <taxon>Legionellaceae</taxon>
        <taxon>Legionella</taxon>
    </lineage>
</organism>
<gene>
    <name evidence="2" type="ORF">LDG_7351</name>
</gene>
<proteinExistence type="predicted"/>
<dbReference type="HOGENOM" id="CLU_2752891_0_0_6"/>
<feature type="signal peptide" evidence="1">
    <location>
        <begin position="1"/>
        <end position="20"/>
    </location>
</feature>
<accession>G9EQ08</accession>
<sequence length="75" mass="7909">MKIKASVTGLIFATSMIAAAGPSQAAMVKHGQFSGTGWHMVPKSSGIKPAENWQEYASGVYTQPITGKNPFLLGQ</sequence>
<dbReference type="InParanoid" id="G9EQ08"/>
<dbReference type="AlphaFoldDB" id="G9EQ08"/>
<feature type="chain" id="PRO_5003520766" evidence="1">
    <location>
        <begin position="21"/>
        <end position="75"/>
    </location>
</feature>
<evidence type="ECO:0000313" key="3">
    <source>
        <dbReference type="Proteomes" id="UP000002770"/>
    </source>
</evidence>
<dbReference type="eggNOG" id="ENOG5030ZMZ">
    <property type="taxonomic scope" value="Bacteria"/>
</dbReference>
<dbReference type="EMBL" id="JH413828">
    <property type="protein sequence ID" value="EHL30583.1"/>
    <property type="molecule type" value="Genomic_DNA"/>
</dbReference>
<evidence type="ECO:0000313" key="2">
    <source>
        <dbReference type="EMBL" id="EHL30583.1"/>
    </source>
</evidence>